<evidence type="ECO:0000256" key="5">
    <source>
        <dbReference type="ARBA" id="ARBA00023242"/>
    </source>
</evidence>
<sequence>MMEVDAPSEHLEASRSVHMSLYKKKGANWREELRKKCAQHLRERREEAVSKARGLNEAVEREEINKIIREEIEAMRRSEQFEDEDLNAAIEDFEQIREELLQQELDDLAALEQERLEADVASYFADEVICPSCQMSPLLYFDACTVTCERCEFYFHLPVEMPCAAELSAYFMQIFNTHTNRKCDVVPSVIVQGPRMYFMCANCGFSYTAF</sequence>
<dbReference type="WBParaSite" id="ALUE_0001807801-mRNA-1">
    <property type="protein sequence ID" value="ALUE_0001807801-mRNA-1"/>
    <property type="gene ID" value="ALUE_0001807801"/>
</dbReference>
<feature type="coiled-coil region" evidence="6">
    <location>
        <begin position="38"/>
        <end position="121"/>
    </location>
</feature>
<dbReference type="GO" id="GO:0006606">
    <property type="term" value="P:protein import into nucleus"/>
    <property type="evidence" value="ECO:0007669"/>
    <property type="project" value="TreeGrafter"/>
</dbReference>
<dbReference type="Pfam" id="PF14766">
    <property type="entry name" value="RPA_interact_N"/>
    <property type="match status" value="1"/>
</dbReference>
<evidence type="ECO:0000259" key="7">
    <source>
        <dbReference type="Pfam" id="PF14766"/>
    </source>
</evidence>
<organism evidence="9 10">
    <name type="scientific">Ascaris lumbricoides</name>
    <name type="common">Giant roundworm</name>
    <dbReference type="NCBI Taxonomy" id="6252"/>
    <lineage>
        <taxon>Eukaryota</taxon>
        <taxon>Metazoa</taxon>
        <taxon>Ecdysozoa</taxon>
        <taxon>Nematoda</taxon>
        <taxon>Chromadorea</taxon>
        <taxon>Rhabditida</taxon>
        <taxon>Spirurina</taxon>
        <taxon>Ascaridomorpha</taxon>
        <taxon>Ascaridoidea</taxon>
        <taxon>Ascarididae</taxon>
        <taxon>Ascaris</taxon>
    </lineage>
</organism>
<proteinExistence type="predicted"/>
<keyword evidence="2" id="KW-0479">Metal-binding</keyword>
<evidence type="ECO:0000313" key="9">
    <source>
        <dbReference type="Proteomes" id="UP000036681"/>
    </source>
</evidence>
<keyword evidence="3" id="KW-0863">Zinc-finger</keyword>
<evidence type="ECO:0000259" key="8">
    <source>
        <dbReference type="Pfam" id="PF14768"/>
    </source>
</evidence>
<protein>
    <submittedName>
        <fullName evidence="10">RPA_interact_N domain-containing protein</fullName>
    </submittedName>
</protein>
<dbReference type="PANTHER" id="PTHR31742">
    <property type="entry name" value="RPA-INTERACTING PROTEIN RPAIN"/>
    <property type="match status" value="1"/>
</dbReference>
<dbReference type="Pfam" id="PF14768">
    <property type="entry name" value="RPA_interact_C"/>
    <property type="match status" value="1"/>
</dbReference>
<keyword evidence="9" id="KW-1185">Reference proteome</keyword>
<accession>A0A0M3IHX5</accession>
<evidence type="ECO:0000256" key="2">
    <source>
        <dbReference type="ARBA" id="ARBA00022723"/>
    </source>
</evidence>
<keyword evidence="5" id="KW-0539">Nucleus</keyword>
<dbReference type="AlphaFoldDB" id="A0A0M3IHX5"/>
<dbReference type="GO" id="GO:0008270">
    <property type="term" value="F:zinc ion binding"/>
    <property type="evidence" value="ECO:0007669"/>
    <property type="project" value="UniProtKB-KW"/>
</dbReference>
<dbReference type="InterPro" id="IPR028158">
    <property type="entry name" value="RPA_interact_N_dom"/>
</dbReference>
<feature type="domain" description="RPA-interacting protein C-terminal" evidence="8">
    <location>
        <begin position="129"/>
        <end position="206"/>
    </location>
</feature>
<dbReference type="InterPro" id="IPR028159">
    <property type="entry name" value="RPA_interact_C_dom"/>
</dbReference>
<keyword evidence="6" id="KW-0175">Coiled coil</keyword>
<feature type="domain" description="RPA-interacting protein N-terminal" evidence="7">
    <location>
        <begin position="18"/>
        <end position="53"/>
    </location>
</feature>
<comment type="subcellular location">
    <subcellularLocation>
        <location evidence="1">Nucleus</location>
    </subcellularLocation>
</comment>
<dbReference type="PANTHER" id="PTHR31742:SF1">
    <property type="entry name" value="RPA-INTERACTING PROTEIN"/>
    <property type="match status" value="1"/>
</dbReference>
<evidence type="ECO:0000256" key="6">
    <source>
        <dbReference type="SAM" id="Coils"/>
    </source>
</evidence>
<name>A0A0M3IHX5_ASCLU</name>
<dbReference type="InterPro" id="IPR028156">
    <property type="entry name" value="RIP"/>
</dbReference>
<dbReference type="Proteomes" id="UP000036681">
    <property type="component" value="Unplaced"/>
</dbReference>
<evidence type="ECO:0000256" key="4">
    <source>
        <dbReference type="ARBA" id="ARBA00022833"/>
    </source>
</evidence>
<evidence type="ECO:0000313" key="10">
    <source>
        <dbReference type="WBParaSite" id="ALUE_0001807801-mRNA-1"/>
    </source>
</evidence>
<keyword evidence="4" id="KW-0862">Zinc</keyword>
<reference evidence="10" key="1">
    <citation type="submission" date="2017-02" db="UniProtKB">
        <authorList>
            <consortium name="WormBaseParasite"/>
        </authorList>
    </citation>
    <scope>IDENTIFICATION</scope>
</reference>
<dbReference type="GO" id="GO:0005634">
    <property type="term" value="C:nucleus"/>
    <property type="evidence" value="ECO:0007669"/>
    <property type="project" value="UniProtKB-SubCell"/>
</dbReference>
<evidence type="ECO:0000256" key="1">
    <source>
        <dbReference type="ARBA" id="ARBA00004123"/>
    </source>
</evidence>
<evidence type="ECO:0000256" key="3">
    <source>
        <dbReference type="ARBA" id="ARBA00022771"/>
    </source>
</evidence>